<dbReference type="FunFam" id="1.20.58.390:FF:000030">
    <property type="entry name" value="Acetylcholine receptor subunit alpha-L1"/>
    <property type="match status" value="1"/>
</dbReference>
<keyword evidence="12" id="KW-0628">Postsynaptic cell membrane</keyword>
<evidence type="ECO:0000259" key="17">
    <source>
        <dbReference type="Pfam" id="PF02932"/>
    </source>
</evidence>
<name>A0A7R9DME0_TIMPO</name>
<evidence type="ECO:0000256" key="12">
    <source>
        <dbReference type="ARBA" id="ARBA00023257"/>
    </source>
</evidence>
<comment type="subcellular location">
    <subcellularLocation>
        <location evidence="15">Postsynaptic cell membrane</location>
        <topology evidence="15">Multi-pass membrane protein</topology>
    </subcellularLocation>
</comment>
<dbReference type="EMBL" id="OD013603">
    <property type="protein sequence ID" value="CAD7417401.1"/>
    <property type="molecule type" value="Genomic_DNA"/>
</dbReference>
<dbReference type="InterPro" id="IPR006029">
    <property type="entry name" value="Neurotrans-gated_channel_TM"/>
</dbReference>
<dbReference type="SUPFAM" id="SSF90112">
    <property type="entry name" value="Neurotransmitter-gated ion-channel transmembrane pore"/>
    <property type="match status" value="1"/>
</dbReference>
<evidence type="ECO:0000256" key="7">
    <source>
        <dbReference type="ARBA" id="ARBA00023065"/>
    </source>
</evidence>
<keyword evidence="8 16" id="KW-0472">Membrane</keyword>
<evidence type="ECO:0000256" key="9">
    <source>
        <dbReference type="ARBA" id="ARBA00023157"/>
    </source>
</evidence>
<evidence type="ECO:0000256" key="15">
    <source>
        <dbReference type="ARBA" id="ARBA00034104"/>
    </source>
</evidence>
<feature type="domain" description="Neurotransmitter-gated ion-channel transmembrane" evidence="17">
    <location>
        <begin position="19"/>
        <end position="84"/>
    </location>
</feature>
<evidence type="ECO:0000313" key="18">
    <source>
        <dbReference type="EMBL" id="CAD7417401.1"/>
    </source>
</evidence>
<keyword evidence="6" id="KW-0770">Synapse</keyword>
<dbReference type="InterPro" id="IPR036719">
    <property type="entry name" value="Neuro-gated_channel_TM_sf"/>
</dbReference>
<keyword evidence="11" id="KW-0325">Glycoprotein</keyword>
<evidence type="ECO:0000256" key="16">
    <source>
        <dbReference type="SAM" id="Phobius"/>
    </source>
</evidence>
<keyword evidence="7" id="KW-0406">Ion transport</keyword>
<organism evidence="18">
    <name type="scientific">Timema poppense</name>
    <name type="common">Walking stick</name>
    <dbReference type="NCBI Taxonomy" id="170557"/>
    <lineage>
        <taxon>Eukaryota</taxon>
        <taxon>Metazoa</taxon>
        <taxon>Ecdysozoa</taxon>
        <taxon>Arthropoda</taxon>
        <taxon>Hexapoda</taxon>
        <taxon>Insecta</taxon>
        <taxon>Pterygota</taxon>
        <taxon>Neoptera</taxon>
        <taxon>Polyneoptera</taxon>
        <taxon>Phasmatodea</taxon>
        <taxon>Timematodea</taxon>
        <taxon>Timematoidea</taxon>
        <taxon>Timematidae</taxon>
        <taxon>Timema</taxon>
    </lineage>
</organism>
<dbReference type="AlphaFoldDB" id="A0A7R9DME0"/>
<evidence type="ECO:0000256" key="1">
    <source>
        <dbReference type="ARBA" id="ARBA00009237"/>
    </source>
</evidence>
<feature type="transmembrane region" description="Helical" evidence="16">
    <location>
        <begin position="68"/>
        <end position="86"/>
    </location>
</feature>
<proteinExistence type="inferred from homology"/>
<evidence type="ECO:0000256" key="11">
    <source>
        <dbReference type="ARBA" id="ARBA00023180"/>
    </source>
</evidence>
<evidence type="ECO:0000256" key="3">
    <source>
        <dbReference type="ARBA" id="ARBA00022475"/>
    </source>
</evidence>
<dbReference type="Gene3D" id="1.20.58.390">
    <property type="entry name" value="Neurotransmitter-gated ion-channel transmembrane domain"/>
    <property type="match status" value="1"/>
</dbReference>
<reference evidence="18" key="1">
    <citation type="submission" date="2020-11" db="EMBL/GenBank/DDBJ databases">
        <authorList>
            <person name="Tran Van P."/>
        </authorList>
    </citation>
    <scope>NUCLEOTIDE SEQUENCE</scope>
</reference>
<protein>
    <recommendedName>
        <fullName evidence="17">Neurotransmitter-gated ion-channel transmembrane domain-containing protein</fullName>
    </recommendedName>
</protein>
<keyword evidence="2" id="KW-0813">Transport</keyword>
<dbReference type="InterPro" id="IPR038050">
    <property type="entry name" value="Neuro_actylchol_rec"/>
</dbReference>
<evidence type="ECO:0000256" key="6">
    <source>
        <dbReference type="ARBA" id="ARBA00023018"/>
    </source>
</evidence>
<evidence type="ECO:0000256" key="2">
    <source>
        <dbReference type="ARBA" id="ARBA00022448"/>
    </source>
</evidence>
<dbReference type="GO" id="GO:0045211">
    <property type="term" value="C:postsynaptic membrane"/>
    <property type="evidence" value="ECO:0007669"/>
    <property type="project" value="UniProtKB-SubCell"/>
</dbReference>
<evidence type="ECO:0000256" key="13">
    <source>
        <dbReference type="ARBA" id="ARBA00023286"/>
    </source>
</evidence>
<keyword evidence="10" id="KW-0675">Receptor</keyword>
<comment type="similarity">
    <text evidence="1">Belongs to the ligand-gated ion channel (TC 1.A.9) family. Acetylcholine receptor (TC 1.A.9.1) subfamily.</text>
</comment>
<keyword evidence="4 16" id="KW-0812">Transmembrane</keyword>
<evidence type="ECO:0000256" key="14">
    <source>
        <dbReference type="ARBA" id="ARBA00023303"/>
    </source>
</evidence>
<keyword evidence="13" id="KW-1071">Ligand-gated ion channel</keyword>
<keyword evidence="3" id="KW-1003">Cell membrane</keyword>
<dbReference type="GO" id="GO:0007268">
    <property type="term" value="P:chemical synaptic transmission"/>
    <property type="evidence" value="ECO:0007669"/>
    <property type="project" value="UniProtKB-ARBA"/>
</dbReference>
<accession>A0A7R9DME0</accession>
<keyword evidence="14" id="KW-0407">Ion channel</keyword>
<evidence type="ECO:0000256" key="4">
    <source>
        <dbReference type="ARBA" id="ARBA00022692"/>
    </source>
</evidence>
<evidence type="ECO:0000256" key="8">
    <source>
        <dbReference type="ARBA" id="ARBA00023136"/>
    </source>
</evidence>
<evidence type="ECO:0000256" key="10">
    <source>
        <dbReference type="ARBA" id="ARBA00023170"/>
    </source>
</evidence>
<dbReference type="GO" id="GO:0034220">
    <property type="term" value="P:monoatomic ion transmembrane transport"/>
    <property type="evidence" value="ECO:0007669"/>
    <property type="project" value="UniProtKB-KW"/>
</dbReference>
<sequence length="125" mass="14355">MFFSVSDSDNTLFVPVSDSDNTLPRTLSPDMLSALQGVCFIAQHIKDADKDNEVVEDWKYVSMVLDRFFLWIFTLACIGGTCGIIFQAPSLYDQRISLDQQLSDIPLRKNQFKLPFYPPEIIRRE</sequence>
<gene>
    <name evidence="18" type="ORF">TPSB3V08_LOCUS11748</name>
</gene>
<keyword evidence="9" id="KW-1015">Disulfide bond</keyword>
<dbReference type="Pfam" id="PF02932">
    <property type="entry name" value="Neur_chan_memb"/>
    <property type="match status" value="1"/>
</dbReference>
<evidence type="ECO:0000256" key="5">
    <source>
        <dbReference type="ARBA" id="ARBA00022989"/>
    </source>
</evidence>
<keyword evidence="5 16" id="KW-1133">Transmembrane helix</keyword>